<dbReference type="Gene3D" id="2.30.42.10">
    <property type="match status" value="1"/>
</dbReference>
<dbReference type="Proteomes" id="UP000507222">
    <property type="component" value="Unassembled WGS sequence"/>
</dbReference>
<evidence type="ECO:0000256" key="1">
    <source>
        <dbReference type="ARBA" id="ARBA00023186"/>
    </source>
</evidence>
<organism evidence="4 6">
    <name type="scientific">Prunus armeniaca</name>
    <name type="common">Apricot</name>
    <name type="synonym">Armeniaca vulgaris</name>
    <dbReference type="NCBI Taxonomy" id="36596"/>
    <lineage>
        <taxon>Eukaryota</taxon>
        <taxon>Viridiplantae</taxon>
        <taxon>Streptophyta</taxon>
        <taxon>Embryophyta</taxon>
        <taxon>Tracheophyta</taxon>
        <taxon>Spermatophyta</taxon>
        <taxon>Magnoliopsida</taxon>
        <taxon>eudicotyledons</taxon>
        <taxon>Gunneridae</taxon>
        <taxon>Pentapetalae</taxon>
        <taxon>rosids</taxon>
        <taxon>fabids</taxon>
        <taxon>Rosales</taxon>
        <taxon>Rosaceae</taxon>
        <taxon>Amygdaloideae</taxon>
        <taxon>Amygdaleae</taxon>
        <taxon>Prunus</taxon>
    </lineage>
</organism>
<protein>
    <recommendedName>
        <fullName evidence="2">Nas2 N-terminal domain-containing protein</fullName>
    </recommendedName>
</protein>
<keyword evidence="6" id="KW-1185">Reference proteome</keyword>
<dbReference type="InterPro" id="IPR036034">
    <property type="entry name" value="PDZ_sf"/>
</dbReference>
<evidence type="ECO:0000313" key="4">
    <source>
        <dbReference type="EMBL" id="CAB4319217.1"/>
    </source>
</evidence>
<accession>A0A6J5Y488</accession>
<dbReference type="GO" id="GO:0070682">
    <property type="term" value="P:proteasome regulatory particle assembly"/>
    <property type="evidence" value="ECO:0007669"/>
    <property type="project" value="InterPro"/>
</dbReference>
<name>A0A6J5Y488_PRUAR</name>
<evidence type="ECO:0000313" key="6">
    <source>
        <dbReference type="Proteomes" id="UP000507245"/>
    </source>
</evidence>
<dbReference type="Gene3D" id="6.10.140.1710">
    <property type="match status" value="1"/>
</dbReference>
<reference evidence="4 5" key="2">
    <citation type="submission" date="2020-05" db="EMBL/GenBank/DDBJ databases">
        <authorList>
            <person name="Campoy J."/>
            <person name="Schneeberger K."/>
            <person name="Spophaly S."/>
        </authorList>
    </citation>
    <scope>NUCLEOTIDE SEQUENCE [LARGE SCALE GENOMIC DNA]</scope>
    <source>
        <strain evidence="4">PruArmRojPasFocal</strain>
    </source>
</reference>
<dbReference type="OrthoDB" id="72325at2759"/>
<dbReference type="Proteomes" id="UP000507245">
    <property type="component" value="Unassembled WGS sequence"/>
</dbReference>
<reference evidence="6" key="1">
    <citation type="journal article" date="2020" name="Genome Biol.">
        <title>Gamete binning: chromosome-level and haplotype-resolved genome assembly enabled by high-throughput single-cell sequencing of gamete genomes.</title>
        <authorList>
            <person name="Campoy J.A."/>
            <person name="Sun H."/>
            <person name="Goel M."/>
            <person name="Jiao W.-B."/>
            <person name="Folz-Donahue K."/>
            <person name="Wang N."/>
            <person name="Rubio M."/>
            <person name="Liu C."/>
            <person name="Kukat C."/>
            <person name="Ruiz D."/>
            <person name="Huettel B."/>
            <person name="Schneeberger K."/>
        </authorList>
    </citation>
    <scope>NUCLEOTIDE SEQUENCE [LARGE SCALE GENOMIC DNA]</scope>
    <source>
        <strain evidence="6">cv. Rojo Pasion</strain>
    </source>
</reference>
<gene>
    <name evidence="3" type="ORF">CURHAP_LOCUS47092</name>
    <name evidence="4" type="ORF">ORAREDHAP_LOCUS46401</name>
</gene>
<proteinExistence type="predicted"/>
<dbReference type="InterPro" id="IPR035269">
    <property type="entry name" value="PSMD9"/>
</dbReference>
<dbReference type="InterPro" id="IPR040815">
    <property type="entry name" value="Nas2_N"/>
</dbReference>
<dbReference type="GO" id="GO:0005737">
    <property type="term" value="C:cytoplasm"/>
    <property type="evidence" value="ECO:0007669"/>
    <property type="project" value="TreeGrafter"/>
</dbReference>
<feature type="domain" description="Nas2 N-terminal" evidence="2">
    <location>
        <begin position="12"/>
        <end position="89"/>
    </location>
</feature>
<evidence type="ECO:0000259" key="2">
    <source>
        <dbReference type="Pfam" id="PF18265"/>
    </source>
</evidence>
<dbReference type="FunFam" id="2.30.42.10:FF:000107">
    <property type="entry name" value="26S proteasome non-ATPase regulatory subunit 9"/>
    <property type="match status" value="1"/>
</dbReference>
<dbReference type="SUPFAM" id="SSF50156">
    <property type="entry name" value="PDZ domain-like"/>
    <property type="match status" value="1"/>
</dbReference>
<sequence>MVGTNLKAETMGLMEKRSALEAEMNAVIERLTQPGGPGISGNLLDSEGFPRHDIDIPTVRAERRRLAELRNDHKEITEILNENIQVLHSARLAPKSSSLRDSDDQSASVVNVVASASSTNVHSDSTNPMDVDVIVRVPFALVDEIADASPAGEDGLQLGDQIVKFGNVEIGDNLLQRLASEAQTNQGHGIPVILVRQGAQVNLTVTPRTWQGRGLLGAFEGHKIPGISLNFCDVHLSMDICLKEELAISGSCEQLVFQFFTILQKIQVKTV</sequence>
<dbReference type="PANTHER" id="PTHR12651">
    <property type="entry name" value="26S PROTEASOME NON-ATPASE REGULATORY SUBUNIT 9"/>
    <property type="match status" value="1"/>
</dbReference>
<dbReference type="EMBL" id="CAEKDK010000007">
    <property type="protein sequence ID" value="CAB4288855.1"/>
    <property type="molecule type" value="Genomic_DNA"/>
</dbReference>
<dbReference type="EMBL" id="CAEKKB010000007">
    <property type="protein sequence ID" value="CAB4319217.1"/>
    <property type="molecule type" value="Genomic_DNA"/>
</dbReference>
<evidence type="ECO:0000313" key="5">
    <source>
        <dbReference type="Proteomes" id="UP000507222"/>
    </source>
</evidence>
<dbReference type="Pfam" id="PF18265">
    <property type="entry name" value="Nas2_N"/>
    <property type="match status" value="1"/>
</dbReference>
<dbReference type="GO" id="GO:0005634">
    <property type="term" value="C:nucleus"/>
    <property type="evidence" value="ECO:0007669"/>
    <property type="project" value="TreeGrafter"/>
</dbReference>
<dbReference type="AlphaFoldDB" id="A0A6J5Y488"/>
<keyword evidence="1" id="KW-0143">Chaperone</keyword>
<dbReference type="PANTHER" id="PTHR12651:SF1">
    <property type="entry name" value="26S PROTEASOME NON-ATPASE REGULATORY SUBUNIT 9"/>
    <property type="match status" value="1"/>
</dbReference>
<evidence type="ECO:0000313" key="3">
    <source>
        <dbReference type="EMBL" id="CAB4288855.1"/>
    </source>
</evidence>